<evidence type="ECO:0000313" key="1">
    <source>
        <dbReference type="EMBL" id="MBB4844502.1"/>
    </source>
</evidence>
<keyword evidence="2" id="KW-1185">Reference proteome</keyword>
<sequence length="170" mass="18389">MHATLGVQDPAMETLLKPQKTEVARHVLLHERSRLTPALRALLITVDGRRDVQALSSLAQGLGLPPDAPQQLRAAGLITWRCERELAEAARRAQALVRAKFFAMDLAERFLLGKDEALRASVREVDSEASLQAWLDMAAGQIALTDAGVARAAQFLQLVRACMDGAAAGD</sequence>
<comment type="caution">
    <text evidence="1">The sequence shown here is derived from an EMBL/GenBank/DDBJ whole genome shotgun (WGS) entry which is preliminary data.</text>
</comment>
<evidence type="ECO:0000313" key="2">
    <source>
        <dbReference type="Proteomes" id="UP000562027"/>
    </source>
</evidence>
<dbReference type="Proteomes" id="UP000562027">
    <property type="component" value="Unassembled WGS sequence"/>
</dbReference>
<dbReference type="EMBL" id="JACHLP010000006">
    <property type="protein sequence ID" value="MBB4844502.1"/>
    <property type="molecule type" value="Genomic_DNA"/>
</dbReference>
<dbReference type="RefSeq" id="WP_184301007.1">
    <property type="nucleotide sequence ID" value="NZ_JACHLP010000006.1"/>
</dbReference>
<organism evidence="1 2">
    <name type="scientific">Roseateles oligotrophus</name>
    <dbReference type="NCBI Taxonomy" id="1769250"/>
    <lineage>
        <taxon>Bacteria</taxon>
        <taxon>Pseudomonadati</taxon>
        <taxon>Pseudomonadota</taxon>
        <taxon>Betaproteobacteria</taxon>
        <taxon>Burkholderiales</taxon>
        <taxon>Sphaerotilaceae</taxon>
        <taxon>Roseateles</taxon>
    </lineage>
</organism>
<accession>A0A840LCY2</accession>
<dbReference type="AlphaFoldDB" id="A0A840LCY2"/>
<gene>
    <name evidence="1" type="ORF">HNP55_003046</name>
</gene>
<reference evidence="1 2" key="1">
    <citation type="submission" date="2020-08" db="EMBL/GenBank/DDBJ databases">
        <title>Functional genomics of gut bacteria from endangered species of beetles.</title>
        <authorList>
            <person name="Carlos-Shanley C."/>
        </authorList>
    </citation>
    <scope>NUCLEOTIDE SEQUENCE [LARGE SCALE GENOMIC DNA]</scope>
    <source>
        <strain evidence="1 2">S00239</strain>
    </source>
</reference>
<name>A0A840LCY2_9BURK</name>
<protein>
    <submittedName>
        <fullName evidence="1">Uncharacterized protein</fullName>
    </submittedName>
</protein>
<proteinExistence type="predicted"/>